<keyword evidence="4 13" id="KW-0645">Protease</keyword>
<dbReference type="InterPro" id="IPR004387">
    <property type="entry name" value="Pept_M50_Zn"/>
</dbReference>
<dbReference type="Pfam" id="PF02163">
    <property type="entry name" value="Peptidase_M50"/>
    <property type="match status" value="1"/>
</dbReference>
<organism evidence="13 14">
    <name type="scientific">Candidatus Fokinia solitaria</name>
    <dbReference type="NCBI Taxonomy" id="1802984"/>
    <lineage>
        <taxon>Bacteria</taxon>
        <taxon>Pseudomonadati</taxon>
        <taxon>Pseudomonadota</taxon>
        <taxon>Alphaproteobacteria</taxon>
        <taxon>Rickettsiales</taxon>
        <taxon>Candidatus Midichloriaceae</taxon>
        <taxon>Candidatus Fokinia</taxon>
    </lineage>
</organism>
<evidence type="ECO:0000256" key="1">
    <source>
        <dbReference type="ARBA" id="ARBA00001947"/>
    </source>
</evidence>
<gene>
    <name evidence="13" type="ORF">Fsol_00514</name>
</gene>
<evidence type="ECO:0000256" key="2">
    <source>
        <dbReference type="ARBA" id="ARBA00004141"/>
    </source>
</evidence>
<evidence type="ECO:0000256" key="3">
    <source>
        <dbReference type="ARBA" id="ARBA00007931"/>
    </source>
</evidence>
<sequence>MEALWMFVELLLFLFPIVMLHELGHFVAAKISGVKVNVVSFGFGRKLFGYKDSAGVLWQIALFPLGGYVKMQDGLSDPHSYENKSPLIRAFICIGGPLANFLLSCVILVFTSIYISNYYEEGIVLGVQHESVAEKVGIIKGDVILTVNGKSMSEISAFYGKDNQDLVILVKRGDNNVVLSTTVNHLTELGVNITVKRSLLSSIESGLNDTVIMCKQVFSGIPMLLKTAFNKDEKAEIVGPIGVANLVHSILQKGFPALLFFMAVLSINLGVFNLLPIPGLDGGNIVICLLDFITLLLFKKRIPQNVQKILFFLGFVFIIAILISVSVSDVKNLK</sequence>
<evidence type="ECO:0000256" key="7">
    <source>
        <dbReference type="ARBA" id="ARBA00022833"/>
    </source>
</evidence>
<feature type="transmembrane region" description="Helical" evidence="11">
    <location>
        <begin position="87"/>
        <end position="110"/>
    </location>
</feature>
<keyword evidence="7" id="KW-0862">Zinc</keyword>
<dbReference type="InterPro" id="IPR008915">
    <property type="entry name" value="Peptidase_M50"/>
</dbReference>
<proteinExistence type="inferred from homology"/>
<dbReference type="AlphaFoldDB" id="A0A2U8BSN2"/>
<evidence type="ECO:0000256" key="10">
    <source>
        <dbReference type="ARBA" id="ARBA00023136"/>
    </source>
</evidence>
<dbReference type="EMBL" id="CP025989">
    <property type="protein sequence ID" value="AWD33308.1"/>
    <property type="molecule type" value="Genomic_DNA"/>
</dbReference>
<reference evidence="13 14" key="1">
    <citation type="journal article" date="2018" name="Genome Biol. Evol.">
        <title>The Genome Sequence of "Candidatus Fokinia solitaria": Insights on Reductive Evolution in Rickettsiales.</title>
        <authorList>
            <person name="Floriano A.M."/>
            <person name="Castelli M."/>
            <person name="Krenek S."/>
            <person name="Berendonk T.U."/>
            <person name="Bazzocchi C."/>
            <person name="Petroni G."/>
            <person name="Sassera D."/>
        </authorList>
    </citation>
    <scope>NUCLEOTIDE SEQUENCE [LARGE SCALE GENOMIC DNA]</scope>
    <source>
        <strain evidence="13">Rio ETE_ALG 3VII</strain>
    </source>
</reference>
<comment type="cofactor">
    <cofactor evidence="1">
        <name>Zn(2+)</name>
        <dbReference type="ChEBI" id="CHEBI:29105"/>
    </cofactor>
</comment>
<dbReference type="PANTHER" id="PTHR42837:SF2">
    <property type="entry name" value="MEMBRANE METALLOPROTEASE ARASP2, CHLOROPLASTIC-RELATED"/>
    <property type="match status" value="1"/>
</dbReference>
<evidence type="ECO:0000259" key="12">
    <source>
        <dbReference type="Pfam" id="PF02163"/>
    </source>
</evidence>
<keyword evidence="6" id="KW-0378">Hydrolase</keyword>
<dbReference type="GO" id="GO:0006508">
    <property type="term" value="P:proteolysis"/>
    <property type="evidence" value="ECO:0007669"/>
    <property type="project" value="UniProtKB-KW"/>
</dbReference>
<keyword evidence="8 11" id="KW-1133">Transmembrane helix</keyword>
<dbReference type="InterPro" id="IPR036034">
    <property type="entry name" value="PDZ_sf"/>
</dbReference>
<name>A0A2U8BSN2_9RICK</name>
<comment type="similarity">
    <text evidence="3">Belongs to the peptidase M50B family.</text>
</comment>
<dbReference type="GO" id="GO:0004222">
    <property type="term" value="F:metalloendopeptidase activity"/>
    <property type="evidence" value="ECO:0007669"/>
    <property type="project" value="InterPro"/>
</dbReference>
<evidence type="ECO:0000313" key="13">
    <source>
        <dbReference type="EMBL" id="AWD33308.1"/>
    </source>
</evidence>
<protein>
    <submittedName>
        <fullName evidence="13">Metalloprotease MmpA</fullName>
    </submittedName>
</protein>
<feature type="transmembrane region" description="Helical" evidence="11">
    <location>
        <begin position="255"/>
        <end position="276"/>
    </location>
</feature>
<comment type="subcellular location">
    <subcellularLocation>
        <location evidence="2">Membrane</location>
        <topology evidence="2">Multi-pass membrane protein</topology>
    </subcellularLocation>
</comment>
<evidence type="ECO:0000256" key="6">
    <source>
        <dbReference type="ARBA" id="ARBA00022801"/>
    </source>
</evidence>
<dbReference type="KEGG" id="fso:Fsol_00514"/>
<dbReference type="Proteomes" id="UP000244519">
    <property type="component" value="Chromosome"/>
</dbReference>
<dbReference type="SUPFAM" id="SSF50156">
    <property type="entry name" value="PDZ domain-like"/>
    <property type="match status" value="1"/>
</dbReference>
<dbReference type="Gene3D" id="2.30.42.10">
    <property type="match status" value="1"/>
</dbReference>
<feature type="domain" description="Peptidase M50" evidence="12">
    <location>
        <begin position="11"/>
        <end position="320"/>
    </location>
</feature>
<keyword evidence="5 11" id="KW-0812">Transmembrane</keyword>
<evidence type="ECO:0000256" key="5">
    <source>
        <dbReference type="ARBA" id="ARBA00022692"/>
    </source>
</evidence>
<evidence type="ECO:0000256" key="9">
    <source>
        <dbReference type="ARBA" id="ARBA00023049"/>
    </source>
</evidence>
<accession>A0A2U8BSN2</accession>
<evidence type="ECO:0000313" key="14">
    <source>
        <dbReference type="Proteomes" id="UP000244519"/>
    </source>
</evidence>
<dbReference type="CDD" id="cd06163">
    <property type="entry name" value="S2P-M50_PDZ_RseP-like"/>
    <property type="match status" value="1"/>
</dbReference>
<keyword evidence="14" id="KW-1185">Reference proteome</keyword>
<dbReference type="GO" id="GO:0016020">
    <property type="term" value="C:membrane"/>
    <property type="evidence" value="ECO:0007669"/>
    <property type="project" value="UniProtKB-SubCell"/>
</dbReference>
<evidence type="ECO:0000256" key="8">
    <source>
        <dbReference type="ARBA" id="ARBA00022989"/>
    </source>
</evidence>
<dbReference type="RefSeq" id="WP_108673326.1">
    <property type="nucleotide sequence ID" value="NZ_CP025989.1"/>
</dbReference>
<feature type="transmembrane region" description="Helical" evidence="11">
    <location>
        <begin position="282"/>
        <end position="298"/>
    </location>
</feature>
<dbReference type="PANTHER" id="PTHR42837">
    <property type="entry name" value="REGULATOR OF SIGMA-E PROTEASE RSEP"/>
    <property type="match status" value="1"/>
</dbReference>
<dbReference type="OrthoDB" id="9782003at2"/>
<evidence type="ECO:0000256" key="11">
    <source>
        <dbReference type="SAM" id="Phobius"/>
    </source>
</evidence>
<keyword evidence="9 13" id="KW-0482">Metalloprotease</keyword>
<keyword evidence="10 11" id="KW-0472">Membrane</keyword>
<evidence type="ECO:0000256" key="4">
    <source>
        <dbReference type="ARBA" id="ARBA00022670"/>
    </source>
</evidence>
<feature type="transmembrane region" description="Helical" evidence="11">
    <location>
        <begin position="310"/>
        <end position="328"/>
    </location>
</feature>